<gene>
    <name evidence="1" type="ORF">AFERRID_28260</name>
</gene>
<dbReference type="Gene3D" id="1.20.120.330">
    <property type="entry name" value="Nucleotidyltransferases domain 2"/>
    <property type="match status" value="1"/>
</dbReference>
<evidence type="ECO:0000313" key="2">
    <source>
        <dbReference type="Proteomes" id="UP000280188"/>
    </source>
</evidence>
<proteinExistence type="predicted"/>
<dbReference type="Proteomes" id="UP000280188">
    <property type="component" value="Chromosome"/>
</dbReference>
<organism evidence="1 2">
    <name type="scientific">Acidithiobacillus ferridurans</name>
    <dbReference type="NCBI Taxonomy" id="1232575"/>
    <lineage>
        <taxon>Bacteria</taxon>
        <taxon>Pseudomonadati</taxon>
        <taxon>Pseudomonadota</taxon>
        <taxon>Acidithiobacillia</taxon>
        <taxon>Acidithiobacillales</taxon>
        <taxon>Acidithiobacillaceae</taxon>
        <taxon>Acidithiobacillus</taxon>
    </lineage>
</organism>
<dbReference type="RefSeq" id="WP_126605548.1">
    <property type="nucleotide sequence ID" value="NZ_AP018795.1"/>
</dbReference>
<dbReference type="EMBL" id="AP018795">
    <property type="protein sequence ID" value="BBF66608.1"/>
    <property type="molecule type" value="Genomic_DNA"/>
</dbReference>
<keyword evidence="2" id="KW-1185">Reference proteome</keyword>
<protein>
    <submittedName>
        <fullName evidence="1">Uncharacterized protein</fullName>
    </submittedName>
</protein>
<dbReference type="PROSITE" id="PS50910">
    <property type="entry name" value="HEPN"/>
    <property type="match status" value="1"/>
</dbReference>
<sequence length="340" mass="38652">MTYTWPRKRPESEDEFECEMEYVDAHLNESGFIPAQRPHIFPLRFGEAFGDVTHIYPDDALADEPGFSGNQLVARGHRWYRDVYGNRLNHPYELGFAPVELGNSIWRFSVPQTYGGKCEYMLDRNLENCGVDSDGNPIKKGDMIYSIEIPPKINCLACIDGLTQGMANRLSDAQLNAFLEWCRITIIGLSWFVDLFWRVSYNDEQLFYTAFGDYQSSCANLLQGRYSQSRWDSTQAVEKLIKGLLNVVSGKFEKTHKLSTPAEKLSQYMENTIEESLLTSVYWPTNGRYGEKKTTRAESLKANHGVLEIACQLAADGKIQEQLQNARDVAILPNTSAPQK</sequence>
<dbReference type="InterPro" id="IPR007842">
    <property type="entry name" value="HEPN_dom"/>
</dbReference>
<dbReference type="KEGG" id="afj:AFERRID_28260"/>
<dbReference type="Pfam" id="PF05168">
    <property type="entry name" value="HEPN"/>
    <property type="match status" value="1"/>
</dbReference>
<name>A0A2Z6ILN8_ACIFI</name>
<evidence type="ECO:0000313" key="1">
    <source>
        <dbReference type="EMBL" id="BBF66608.1"/>
    </source>
</evidence>
<accession>A0A2Z6ILN8</accession>
<reference evidence="1 2" key="1">
    <citation type="journal article" date="2018" name="Microbiol. Resour. Announc.">
        <title>Complete Genome Sequence of Acidithiobacillus ferridurans JCM 18981.</title>
        <authorList>
            <person name="Miyauchi T."/>
            <person name="Kouzuma A."/>
            <person name="Abe T."/>
            <person name="Watanabe K."/>
        </authorList>
    </citation>
    <scope>NUCLEOTIDE SEQUENCE [LARGE SCALE GENOMIC DNA]</scope>
    <source>
        <strain evidence="2">ATCC 33020 / DSM 29468 / JCM 18981 / 11Fe</strain>
    </source>
</reference>
<dbReference type="SUPFAM" id="SSF81593">
    <property type="entry name" value="Nucleotidyltransferase substrate binding subunit/domain"/>
    <property type="match status" value="1"/>
</dbReference>
<dbReference type="AlphaFoldDB" id="A0A2Z6ILN8"/>